<dbReference type="PRINTS" id="PR00111">
    <property type="entry name" value="ABHYDROLASE"/>
</dbReference>
<sequence>MQNSIGLVRSEGVWRTPERPGGRSAGPAAFGPASKRAHLHAFWQQVLGGRPMALGGASLGGGIAIDFAAAYPEAVERMVMIDPQAFIDGAPTLGPLGFLGIQVLSSWPLRSMANQMAYFDKEKYATDDAIRIGRLHVELDTWSEASLNYLNSGGYTLSPLVSQVRVPTLLLWGEQDEILNGEENVPRFVEEIRGPVQAEWIAECGHVPHLEQPRRTAELIAAFLEG</sequence>
<keyword evidence="4" id="KW-1185">Reference proteome</keyword>
<name>A0ABN9VZ66_9DINO</name>
<dbReference type="PANTHER" id="PTHR43689">
    <property type="entry name" value="HYDROLASE"/>
    <property type="match status" value="1"/>
</dbReference>
<accession>A0ABN9VZ66</accession>
<feature type="region of interest" description="Disordered" evidence="1">
    <location>
        <begin position="1"/>
        <end position="31"/>
    </location>
</feature>
<comment type="caution">
    <text evidence="3">The sequence shown here is derived from an EMBL/GenBank/DDBJ whole genome shotgun (WGS) entry which is preliminary data.</text>
</comment>
<evidence type="ECO:0000259" key="2">
    <source>
        <dbReference type="Pfam" id="PF12697"/>
    </source>
</evidence>
<dbReference type="InterPro" id="IPR029058">
    <property type="entry name" value="AB_hydrolase_fold"/>
</dbReference>
<dbReference type="Pfam" id="PF12697">
    <property type="entry name" value="Abhydrolase_6"/>
    <property type="match status" value="1"/>
</dbReference>
<evidence type="ECO:0000313" key="3">
    <source>
        <dbReference type="EMBL" id="CAK0877460.1"/>
    </source>
</evidence>
<feature type="domain" description="AB hydrolase-1" evidence="2">
    <location>
        <begin position="23"/>
        <end position="218"/>
    </location>
</feature>
<organism evidence="3 4">
    <name type="scientific">Prorocentrum cordatum</name>
    <dbReference type="NCBI Taxonomy" id="2364126"/>
    <lineage>
        <taxon>Eukaryota</taxon>
        <taxon>Sar</taxon>
        <taxon>Alveolata</taxon>
        <taxon>Dinophyceae</taxon>
        <taxon>Prorocentrales</taxon>
        <taxon>Prorocentraceae</taxon>
        <taxon>Prorocentrum</taxon>
    </lineage>
</organism>
<dbReference type="EMBL" id="CAUYUJ010017740">
    <property type="protein sequence ID" value="CAK0877460.1"/>
    <property type="molecule type" value="Genomic_DNA"/>
</dbReference>
<protein>
    <recommendedName>
        <fullName evidence="2">AB hydrolase-1 domain-containing protein</fullName>
    </recommendedName>
</protein>
<dbReference type="Gene3D" id="3.40.50.1820">
    <property type="entry name" value="alpha/beta hydrolase"/>
    <property type="match status" value="1"/>
</dbReference>
<dbReference type="SUPFAM" id="SSF53474">
    <property type="entry name" value="alpha/beta-Hydrolases"/>
    <property type="match status" value="1"/>
</dbReference>
<reference evidence="3" key="1">
    <citation type="submission" date="2023-10" db="EMBL/GenBank/DDBJ databases">
        <authorList>
            <person name="Chen Y."/>
            <person name="Shah S."/>
            <person name="Dougan E. K."/>
            <person name="Thang M."/>
            <person name="Chan C."/>
        </authorList>
    </citation>
    <scope>NUCLEOTIDE SEQUENCE [LARGE SCALE GENOMIC DNA]</scope>
</reference>
<proteinExistence type="predicted"/>
<gene>
    <name evidence="3" type="ORF">PCOR1329_LOCUS61516</name>
</gene>
<dbReference type="Proteomes" id="UP001189429">
    <property type="component" value="Unassembled WGS sequence"/>
</dbReference>
<dbReference type="PANTHER" id="PTHR43689:SF8">
    <property type="entry name" value="ALPHA_BETA-HYDROLASES SUPERFAMILY PROTEIN"/>
    <property type="match status" value="1"/>
</dbReference>
<evidence type="ECO:0000313" key="4">
    <source>
        <dbReference type="Proteomes" id="UP001189429"/>
    </source>
</evidence>
<dbReference type="InterPro" id="IPR000073">
    <property type="entry name" value="AB_hydrolase_1"/>
</dbReference>
<evidence type="ECO:0000256" key="1">
    <source>
        <dbReference type="SAM" id="MobiDB-lite"/>
    </source>
</evidence>